<evidence type="ECO:0000313" key="3">
    <source>
        <dbReference type="Proteomes" id="UP000008141"/>
    </source>
</evidence>
<dbReference type="Proteomes" id="UP000008141">
    <property type="component" value="Unassembled WGS sequence"/>
</dbReference>
<dbReference type="Gene3D" id="3.40.50.2300">
    <property type="match status" value="1"/>
</dbReference>
<sequence>MTNAATFPQGLRLLLVTSQGCDSEAALRHPDLGYAVTSVHSLQAGQACFAGGAATYDCVLLDQLLLAAGGKAQGEALFRAAAVGQAPVVLVGESPSHEEVMEGVRLGAADYLERPLPFLKLKTLWQHKIRRMMVHANGGALPRPPSCPQLPGSSDGAAAAASGSAGRPVPRSTSVPGLSCPATPSLHPAAAAAPQTSNSLASGSSQGPSRAPAAAGGAAERSDATSGAPRPPPPPLACLRLGATAWEAPASEVDWPPLPGDAAWGTPVGCGIPPPLPGAACAAPATPPAQRLAITWCPPGSLPWPASTYDLLLPEDFSLAGAPPTPATPTGACRGPLGLRLTVTPDLLSGINAALRAGPTPSPAPSPALYPTA</sequence>
<feature type="region of interest" description="Disordered" evidence="1">
    <location>
        <begin position="140"/>
        <end position="237"/>
    </location>
</feature>
<reference evidence="2 3" key="1">
    <citation type="journal article" date="2010" name="Plant Cell">
        <title>The Chlorella variabilis NC64A genome reveals adaptation to photosymbiosis, coevolution with viruses, and cryptic sex.</title>
        <authorList>
            <person name="Blanc G."/>
            <person name="Duncan G."/>
            <person name="Agarkova I."/>
            <person name="Borodovsky M."/>
            <person name="Gurnon J."/>
            <person name="Kuo A."/>
            <person name="Lindquist E."/>
            <person name="Lucas S."/>
            <person name="Pangilinan J."/>
            <person name="Polle J."/>
            <person name="Salamov A."/>
            <person name="Terry A."/>
            <person name="Yamada T."/>
            <person name="Dunigan D.D."/>
            <person name="Grigoriev I.V."/>
            <person name="Claverie J.M."/>
            <person name="Van Etten J.L."/>
        </authorList>
    </citation>
    <scope>NUCLEOTIDE SEQUENCE [LARGE SCALE GENOMIC DNA]</scope>
    <source>
        <strain evidence="2 3">NC64A</strain>
    </source>
</reference>
<gene>
    <name evidence="2" type="ORF">CHLNCDRAFT_142361</name>
</gene>
<dbReference type="KEGG" id="cvr:CHLNCDRAFT_142361"/>
<keyword evidence="3" id="KW-1185">Reference proteome</keyword>
<dbReference type="GeneID" id="17357476"/>
<dbReference type="SUPFAM" id="SSF52172">
    <property type="entry name" value="CheY-like"/>
    <property type="match status" value="1"/>
</dbReference>
<proteinExistence type="predicted"/>
<dbReference type="EMBL" id="GL433838">
    <property type="protein sequence ID" value="EFN58327.1"/>
    <property type="molecule type" value="Genomic_DNA"/>
</dbReference>
<dbReference type="InParanoid" id="E1Z8D5"/>
<dbReference type="OrthoDB" id="60033at2759"/>
<evidence type="ECO:0000313" key="2">
    <source>
        <dbReference type="EMBL" id="EFN58327.1"/>
    </source>
</evidence>
<name>E1Z8D5_CHLVA</name>
<dbReference type="InterPro" id="IPR011006">
    <property type="entry name" value="CheY-like_superfamily"/>
</dbReference>
<dbReference type="AlphaFoldDB" id="E1Z8D5"/>
<feature type="compositionally biased region" description="Low complexity" evidence="1">
    <location>
        <begin position="152"/>
        <end position="166"/>
    </location>
</feature>
<accession>E1Z8D5</accession>
<feature type="compositionally biased region" description="Low complexity" evidence="1">
    <location>
        <begin position="181"/>
        <end position="219"/>
    </location>
</feature>
<dbReference type="STRING" id="554065.E1Z8D5"/>
<dbReference type="OMA" id="LMSECSA"/>
<organism evidence="3">
    <name type="scientific">Chlorella variabilis</name>
    <name type="common">Green alga</name>
    <dbReference type="NCBI Taxonomy" id="554065"/>
    <lineage>
        <taxon>Eukaryota</taxon>
        <taxon>Viridiplantae</taxon>
        <taxon>Chlorophyta</taxon>
        <taxon>core chlorophytes</taxon>
        <taxon>Trebouxiophyceae</taxon>
        <taxon>Chlorellales</taxon>
        <taxon>Chlorellaceae</taxon>
        <taxon>Chlorella clade</taxon>
        <taxon>Chlorella</taxon>
    </lineage>
</organism>
<protein>
    <submittedName>
        <fullName evidence="2">Expressed protein</fullName>
    </submittedName>
</protein>
<evidence type="ECO:0000256" key="1">
    <source>
        <dbReference type="SAM" id="MobiDB-lite"/>
    </source>
</evidence>
<dbReference type="RefSeq" id="XP_005850429.1">
    <property type="nucleotide sequence ID" value="XM_005850367.1"/>
</dbReference>